<dbReference type="InterPro" id="IPR014729">
    <property type="entry name" value="Rossmann-like_a/b/a_fold"/>
</dbReference>
<name>A0A2C9WEH5_MANES</name>
<evidence type="ECO:0000259" key="1">
    <source>
        <dbReference type="Pfam" id="PF00582"/>
    </source>
</evidence>
<feature type="domain" description="UspA" evidence="1">
    <location>
        <begin position="60"/>
        <end position="171"/>
    </location>
</feature>
<dbReference type="OrthoDB" id="672525at2759"/>
<dbReference type="InterPro" id="IPR006016">
    <property type="entry name" value="UspA"/>
</dbReference>
<comment type="caution">
    <text evidence="2">The sequence shown here is derived from an EMBL/GenBank/DDBJ whole genome shotgun (WGS) entry which is preliminary data.</text>
</comment>
<organism evidence="2 3">
    <name type="scientific">Manihot esculenta</name>
    <name type="common">Cassava</name>
    <name type="synonym">Jatropha manihot</name>
    <dbReference type="NCBI Taxonomy" id="3983"/>
    <lineage>
        <taxon>Eukaryota</taxon>
        <taxon>Viridiplantae</taxon>
        <taxon>Streptophyta</taxon>
        <taxon>Embryophyta</taxon>
        <taxon>Tracheophyta</taxon>
        <taxon>Spermatophyta</taxon>
        <taxon>Magnoliopsida</taxon>
        <taxon>eudicotyledons</taxon>
        <taxon>Gunneridae</taxon>
        <taxon>Pentapetalae</taxon>
        <taxon>rosids</taxon>
        <taxon>fabids</taxon>
        <taxon>Malpighiales</taxon>
        <taxon>Euphorbiaceae</taxon>
        <taxon>Crotonoideae</taxon>
        <taxon>Manihoteae</taxon>
        <taxon>Manihot</taxon>
    </lineage>
</organism>
<dbReference type="SUPFAM" id="SSF52402">
    <property type="entry name" value="Adenine nucleotide alpha hydrolases-like"/>
    <property type="match status" value="1"/>
</dbReference>
<accession>A0A2C9WEH5</accession>
<dbReference type="Proteomes" id="UP000091857">
    <property type="component" value="Chromosome 2"/>
</dbReference>
<sequence length="213" mass="23250">MASSGSFSRQLSGREDWISTSKRWGCNNQSKHSTAETGFNWGCETSFQQMEELNNGGLGMRKRVMVVVDYTSHSRHAMIWALTHAANKGDLLTLLHIIPSGADSSSPHLANSLGSLCKACKPQVEVEALVIHGPRLATVMNQVKKLDVSVLVVGHKRPSPLTSCLCGSSSSEDFVEQCINNAECLTIGVSKQSKNVGGYLISTRWKKNFWLLA</sequence>
<dbReference type="Gramene" id="Manes.02G162500.1.v8.1">
    <property type="protein sequence ID" value="Manes.02G162500.1.v8.1.CDS"/>
    <property type="gene ID" value="Manes.02G162500.v8.1"/>
</dbReference>
<dbReference type="AlphaFoldDB" id="A0A2C9WEH5"/>
<dbReference type="CDD" id="cd00293">
    <property type="entry name" value="USP-like"/>
    <property type="match status" value="1"/>
</dbReference>
<gene>
    <name evidence="2" type="ORF">MANES_02G162500v8</name>
</gene>
<proteinExistence type="predicted"/>
<dbReference type="PANTHER" id="PTHR47125:SF2">
    <property type="entry name" value="ADENINE NUCLEOTIDE ALPHA HYDROLASES-LIKE SUPERFAMILY PROTEIN"/>
    <property type="match status" value="1"/>
</dbReference>
<dbReference type="PANTHER" id="PTHR47125">
    <property type="entry name" value="ADENINE NUCLEOTIDE ALPHA HYDROLASES-LIKE SUPERFAMILY PROTEIN"/>
    <property type="match status" value="1"/>
</dbReference>
<dbReference type="Gene3D" id="3.40.50.620">
    <property type="entry name" value="HUPs"/>
    <property type="match status" value="1"/>
</dbReference>
<reference evidence="3" key="1">
    <citation type="journal article" date="2016" name="Nat. Biotechnol.">
        <title>Sequencing wild and cultivated cassava and related species reveals extensive interspecific hybridization and genetic diversity.</title>
        <authorList>
            <person name="Bredeson J.V."/>
            <person name="Lyons J.B."/>
            <person name="Prochnik S.E."/>
            <person name="Wu G.A."/>
            <person name="Ha C.M."/>
            <person name="Edsinger-Gonzales E."/>
            <person name="Grimwood J."/>
            <person name="Schmutz J."/>
            <person name="Rabbi I.Y."/>
            <person name="Egesi C."/>
            <person name="Nauluvula P."/>
            <person name="Lebot V."/>
            <person name="Ndunguru J."/>
            <person name="Mkamilo G."/>
            <person name="Bart R.S."/>
            <person name="Setter T.L."/>
            <person name="Gleadow R.M."/>
            <person name="Kulakow P."/>
            <person name="Ferguson M.E."/>
            <person name="Rounsley S."/>
            <person name="Rokhsar D.S."/>
        </authorList>
    </citation>
    <scope>NUCLEOTIDE SEQUENCE [LARGE SCALE GENOMIC DNA]</scope>
    <source>
        <strain evidence="3">cv. AM560-2</strain>
    </source>
</reference>
<protein>
    <recommendedName>
        <fullName evidence="1">UspA domain-containing protein</fullName>
    </recommendedName>
</protein>
<dbReference type="OMA" id="WKQMEAG"/>
<dbReference type="EMBL" id="CM004388">
    <property type="protein sequence ID" value="OAY58256.1"/>
    <property type="molecule type" value="Genomic_DNA"/>
</dbReference>
<dbReference type="STRING" id="3983.A0A2C9WEH5"/>
<evidence type="ECO:0000313" key="2">
    <source>
        <dbReference type="EMBL" id="OAY58256.1"/>
    </source>
</evidence>
<keyword evidence="3" id="KW-1185">Reference proteome</keyword>
<dbReference type="Pfam" id="PF00582">
    <property type="entry name" value="Usp"/>
    <property type="match status" value="1"/>
</dbReference>
<evidence type="ECO:0000313" key="3">
    <source>
        <dbReference type="Proteomes" id="UP000091857"/>
    </source>
</evidence>